<protein>
    <submittedName>
        <fullName evidence="3">Extracellular solute-binding protein</fullName>
    </submittedName>
</protein>
<reference evidence="3" key="1">
    <citation type="submission" date="2020-10" db="EMBL/GenBank/DDBJ databases">
        <authorList>
            <person name="Gilroy R."/>
        </authorList>
    </citation>
    <scope>NUCLEOTIDE SEQUENCE</scope>
    <source>
        <strain evidence="3">ChiGjej1B1-24693</strain>
    </source>
</reference>
<feature type="signal peptide" evidence="2">
    <location>
        <begin position="1"/>
        <end position="19"/>
    </location>
</feature>
<reference evidence="3" key="2">
    <citation type="journal article" date="2021" name="PeerJ">
        <title>Extensive microbial diversity within the chicken gut microbiome revealed by metagenomics and culture.</title>
        <authorList>
            <person name="Gilroy R."/>
            <person name="Ravi A."/>
            <person name="Getino M."/>
            <person name="Pursley I."/>
            <person name="Horton D.L."/>
            <person name="Alikhan N.F."/>
            <person name="Baker D."/>
            <person name="Gharbi K."/>
            <person name="Hall N."/>
            <person name="Watson M."/>
            <person name="Adriaenssens E.M."/>
            <person name="Foster-Nyarko E."/>
            <person name="Jarju S."/>
            <person name="Secka A."/>
            <person name="Antonio M."/>
            <person name="Oren A."/>
            <person name="Chaudhuri R.R."/>
            <person name="La Ragione R."/>
            <person name="Hildebrand F."/>
            <person name="Pallen M.J."/>
        </authorList>
    </citation>
    <scope>NUCLEOTIDE SEQUENCE</scope>
    <source>
        <strain evidence="3">ChiGjej1B1-24693</strain>
    </source>
</reference>
<gene>
    <name evidence="3" type="ORF">IAA98_06770</name>
</gene>
<dbReference type="EMBL" id="DVLP01000207">
    <property type="protein sequence ID" value="HIT75268.1"/>
    <property type="molecule type" value="Genomic_DNA"/>
</dbReference>
<feature type="non-terminal residue" evidence="3">
    <location>
        <position position="345"/>
    </location>
</feature>
<keyword evidence="2" id="KW-0732">Signal</keyword>
<dbReference type="InterPro" id="IPR006311">
    <property type="entry name" value="TAT_signal"/>
</dbReference>
<dbReference type="SUPFAM" id="SSF53850">
    <property type="entry name" value="Periplasmic binding protein-like II"/>
    <property type="match status" value="1"/>
</dbReference>
<dbReference type="PANTHER" id="PTHR43649:SF31">
    <property type="entry name" value="SN-GLYCEROL-3-PHOSPHATE-BINDING PERIPLASMIC PROTEIN UGPB"/>
    <property type="match status" value="1"/>
</dbReference>
<dbReference type="PANTHER" id="PTHR43649">
    <property type="entry name" value="ARABINOSE-BINDING PROTEIN-RELATED"/>
    <property type="match status" value="1"/>
</dbReference>
<evidence type="ECO:0000313" key="4">
    <source>
        <dbReference type="Proteomes" id="UP000886842"/>
    </source>
</evidence>
<evidence type="ECO:0000256" key="2">
    <source>
        <dbReference type="SAM" id="SignalP"/>
    </source>
</evidence>
<dbReference type="AlphaFoldDB" id="A0A9D1GYF5"/>
<accession>A0A9D1GYF5</accession>
<comment type="caution">
    <text evidence="3">The sequence shown here is derived from an EMBL/GenBank/DDBJ whole genome shotgun (WGS) entry which is preliminary data.</text>
</comment>
<evidence type="ECO:0000256" key="1">
    <source>
        <dbReference type="ARBA" id="ARBA00008520"/>
    </source>
</evidence>
<dbReference type="PROSITE" id="PS51318">
    <property type="entry name" value="TAT"/>
    <property type="match status" value="1"/>
</dbReference>
<sequence>MNLTRRTVLASAGALAAFAGVSGCSGSNNDDPDAPITIALGGSANNYIPDPDNVISQEIKKATEVNVVAGAMPEDIAASLAAGDSPDVFRVTRNQLNAFVDQGLVLDLSPYEDQLGTYVDFVGQEAADRGRVDQKLSAIARYPNDVNGLTYWIRQDWLDKLDLEIPSTVEEFAEVLTAFTQEDPDQNGKGDTFGLTGASPDQTFRPLWGSFGTPGPGTIYVDDARQVRSGYDDDGITEAISYIAGLHTSKLIDPDSYSVSASEARDRGFQGTAGVLAQAWTEVKKTQAVELSKAANPDAEWVQLDLFPQQDGSPSSIPVAADAVFFALPATLAGNDATIEKIITY</sequence>
<feature type="chain" id="PRO_5039116397" evidence="2">
    <location>
        <begin position="20"/>
        <end position="345"/>
    </location>
</feature>
<comment type="similarity">
    <text evidence="1">Belongs to the bacterial solute-binding protein 1 family.</text>
</comment>
<dbReference type="InterPro" id="IPR050490">
    <property type="entry name" value="Bact_solute-bd_prot1"/>
</dbReference>
<dbReference type="PROSITE" id="PS51257">
    <property type="entry name" value="PROKAR_LIPOPROTEIN"/>
    <property type="match status" value="1"/>
</dbReference>
<dbReference type="Gene3D" id="3.40.190.10">
    <property type="entry name" value="Periplasmic binding protein-like II"/>
    <property type="match status" value="2"/>
</dbReference>
<name>A0A9D1GYF5_9ACTN</name>
<proteinExistence type="inferred from homology"/>
<evidence type="ECO:0000313" key="3">
    <source>
        <dbReference type="EMBL" id="HIT75268.1"/>
    </source>
</evidence>
<organism evidence="3 4">
    <name type="scientific">Candidatus Avipropionibacterium avicola</name>
    <dbReference type="NCBI Taxonomy" id="2840701"/>
    <lineage>
        <taxon>Bacteria</taxon>
        <taxon>Bacillati</taxon>
        <taxon>Actinomycetota</taxon>
        <taxon>Actinomycetes</taxon>
        <taxon>Propionibacteriales</taxon>
        <taxon>Propionibacteriaceae</taxon>
        <taxon>Propionibacteriaceae incertae sedis</taxon>
        <taxon>Candidatus Avipropionibacterium</taxon>
    </lineage>
</organism>
<dbReference type="Proteomes" id="UP000886842">
    <property type="component" value="Unassembled WGS sequence"/>
</dbReference>